<dbReference type="EMBL" id="CP063212">
    <property type="protein sequence ID" value="QOR48071.1"/>
    <property type="molecule type" value="Genomic_DNA"/>
</dbReference>
<dbReference type="RefSeq" id="WP_255315603.1">
    <property type="nucleotide sequence ID" value="NZ_CP063212.1"/>
</dbReference>
<dbReference type="InterPro" id="IPR011664">
    <property type="entry name" value="Abi_system_AbiD/AbiF-like"/>
</dbReference>
<evidence type="ECO:0000313" key="1">
    <source>
        <dbReference type="EMBL" id="QOR48071.1"/>
    </source>
</evidence>
<organism evidence="1 2">
    <name type="scientific">Trueperella pecoris</name>
    <dbReference type="NCBI Taxonomy" id="2733571"/>
    <lineage>
        <taxon>Bacteria</taxon>
        <taxon>Bacillati</taxon>
        <taxon>Actinomycetota</taxon>
        <taxon>Actinomycetes</taxon>
        <taxon>Actinomycetales</taxon>
        <taxon>Actinomycetaceae</taxon>
        <taxon>Trueperella</taxon>
    </lineage>
</organism>
<name>A0A7M1R1R0_9ACTO</name>
<sequence length="314" mass="35633">MNSVKQATTVDEQISCLRARGMTVDDDFARQWLSFVSYYRLSAYWYPAREFDLKGDRTDAFVAGIKFSDAADLYEADRKLRSLVLDGLERVEIAMRTLVGEVLITDDSLGYKDPARFRSNFEHEKWMKTVGKRVGRARKNNESIKHYEKNYGGEYPFWVLAETLDFSDISILFEGLQVSDQRSIAEAMGVLVDLDSLSANQQKKVKRQSPLVRWMEQLTIVRNTCAHHARLWNKSFAPAPTEALRTIPKFSALPEGQSEKMFGAMTVIANLVRVTSPGTTWPDKAAALIEQEFLKNPLVASTGLGIPDNWSRTF</sequence>
<dbReference type="Proteomes" id="UP000594961">
    <property type="component" value="Chromosome"/>
</dbReference>
<accession>A0A7M1R1R0</accession>
<protein>
    <submittedName>
        <fullName evidence="1">Abi family protein</fullName>
    </submittedName>
</protein>
<dbReference type="AlphaFoldDB" id="A0A7M1R1R0"/>
<proteinExistence type="predicted"/>
<dbReference type="Pfam" id="PF07751">
    <property type="entry name" value="Abi_2"/>
    <property type="match status" value="1"/>
</dbReference>
<reference evidence="1 2" key="1">
    <citation type="submission" date="2020-10" db="EMBL/GenBank/DDBJ databases">
        <title>Trueperella pecoris sp. nov. isolated from bovine and porcine specimens.</title>
        <authorList>
            <person name="Schoenecker L."/>
            <person name="Schnydrig P."/>
            <person name="Brodard I."/>
            <person name="Thomann A."/>
            <person name="Hemphill A."/>
            <person name="Rodriguez-Campos S."/>
            <person name="Perreten V."/>
            <person name="Jores J."/>
            <person name="Kittl S."/>
        </authorList>
    </citation>
    <scope>NUCLEOTIDE SEQUENCE [LARGE SCALE GENOMIC DNA]</scope>
    <source>
        <strain evidence="1 2">19OD0592</strain>
    </source>
</reference>
<evidence type="ECO:0000313" key="2">
    <source>
        <dbReference type="Proteomes" id="UP000594961"/>
    </source>
</evidence>
<gene>
    <name evidence="1" type="ORF">INS90_01885</name>
</gene>